<dbReference type="Gene3D" id="3.40.605.10">
    <property type="entry name" value="Aldehyde Dehydrogenase, Chain A, domain 1"/>
    <property type="match status" value="1"/>
</dbReference>
<dbReference type="InterPro" id="IPR015590">
    <property type="entry name" value="Aldehyde_DH_dom"/>
</dbReference>
<evidence type="ECO:0000259" key="3">
    <source>
        <dbReference type="Pfam" id="PF00171"/>
    </source>
</evidence>
<keyword evidence="5" id="KW-1185">Reference proteome</keyword>
<dbReference type="SUPFAM" id="SSF53720">
    <property type="entry name" value="ALDH-like"/>
    <property type="match status" value="1"/>
</dbReference>
<reference evidence="4 5" key="1">
    <citation type="submission" date="2023-10" db="EMBL/GenBank/DDBJ databases">
        <title>Pseudomonas otitidis isolated from a paediatric patient with cystic fibrosis in Chile.</title>
        <authorList>
            <person name="Amsteins-Romero L."/>
            <person name="Opazo-Capurro A."/>
            <person name="Matus-Kohler M."/>
            <person name="Gonzalez-Rocha G."/>
        </authorList>
    </citation>
    <scope>NUCLEOTIDE SEQUENCE [LARGE SCALE GENOMIC DNA]</scope>
    <source>
        <strain evidence="4 5">P-714</strain>
    </source>
</reference>
<dbReference type="PANTHER" id="PTHR43353">
    <property type="entry name" value="SUCCINATE-SEMIALDEHYDE DEHYDROGENASE, MITOCHONDRIAL"/>
    <property type="match status" value="1"/>
</dbReference>
<evidence type="ECO:0000256" key="2">
    <source>
        <dbReference type="ARBA" id="ARBA00023002"/>
    </source>
</evidence>
<evidence type="ECO:0000313" key="4">
    <source>
        <dbReference type="EMBL" id="MDV3444061.1"/>
    </source>
</evidence>
<evidence type="ECO:0000256" key="1">
    <source>
        <dbReference type="ARBA" id="ARBA00009986"/>
    </source>
</evidence>
<dbReference type="Pfam" id="PF00171">
    <property type="entry name" value="Aldedh"/>
    <property type="match status" value="1"/>
</dbReference>
<sequence>AIGVVAAITPWNFPNAMITRKVGPALAAGCTVVLKPAEQTPLGITVLMELIGDLLPPGVLNVVQGFGKEA</sequence>
<keyword evidence="2" id="KW-0560">Oxidoreductase</keyword>
<feature type="domain" description="Aldehyde dehydrogenase" evidence="3">
    <location>
        <begin position="2"/>
        <end position="69"/>
    </location>
</feature>
<gene>
    <name evidence="4" type="ORF">R0G64_32700</name>
</gene>
<dbReference type="InterPro" id="IPR016162">
    <property type="entry name" value="Ald_DH_N"/>
</dbReference>
<protein>
    <submittedName>
        <fullName evidence="4">Aldehyde dehydrogenase family protein</fullName>
    </submittedName>
</protein>
<organism evidence="4 5">
    <name type="scientific">Metapseudomonas otitidis</name>
    <dbReference type="NCBI Taxonomy" id="319939"/>
    <lineage>
        <taxon>Bacteria</taxon>
        <taxon>Pseudomonadati</taxon>
        <taxon>Pseudomonadota</taxon>
        <taxon>Gammaproteobacteria</taxon>
        <taxon>Pseudomonadales</taxon>
        <taxon>Pseudomonadaceae</taxon>
        <taxon>Metapseudomonas</taxon>
    </lineage>
</organism>
<dbReference type="RefSeq" id="WP_317234955.1">
    <property type="nucleotide sequence ID" value="NZ_JAWJUL010000641.1"/>
</dbReference>
<dbReference type="Proteomes" id="UP001273935">
    <property type="component" value="Unassembled WGS sequence"/>
</dbReference>
<feature type="non-terminal residue" evidence="4">
    <location>
        <position position="1"/>
    </location>
</feature>
<dbReference type="InterPro" id="IPR016161">
    <property type="entry name" value="Ald_DH/histidinol_DH"/>
</dbReference>
<comment type="caution">
    <text evidence="4">The sequence shown here is derived from an EMBL/GenBank/DDBJ whole genome shotgun (WGS) entry which is preliminary data.</text>
</comment>
<comment type="similarity">
    <text evidence="1">Belongs to the aldehyde dehydrogenase family.</text>
</comment>
<dbReference type="EMBL" id="JAWJUL010000641">
    <property type="protein sequence ID" value="MDV3444061.1"/>
    <property type="molecule type" value="Genomic_DNA"/>
</dbReference>
<proteinExistence type="inferred from homology"/>
<feature type="non-terminal residue" evidence="4">
    <location>
        <position position="70"/>
    </location>
</feature>
<dbReference type="InterPro" id="IPR050740">
    <property type="entry name" value="Aldehyde_DH_Superfamily"/>
</dbReference>
<name>A0ABU3Y1L9_9GAMM</name>
<dbReference type="PANTHER" id="PTHR43353:SF5">
    <property type="entry name" value="SUCCINATE-SEMIALDEHYDE DEHYDROGENASE, MITOCHONDRIAL"/>
    <property type="match status" value="1"/>
</dbReference>
<evidence type="ECO:0000313" key="5">
    <source>
        <dbReference type="Proteomes" id="UP001273935"/>
    </source>
</evidence>
<accession>A0ABU3Y1L9</accession>